<gene>
    <name evidence="2" type="ORF">CIAN88_12700</name>
</gene>
<dbReference type="PIRSF" id="PIRSF020269">
    <property type="entry name" value="DUF1121"/>
    <property type="match status" value="1"/>
</dbReference>
<accession>A0A099I586</accession>
<evidence type="ECO:0000313" key="3">
    <source>
        <dbReference type="Proteomes" id="UP000030008"/>
    </source>
</evidence>
<reference evidence="2 3" key="1">
    <citation type="submission" date="2014-08" db="EMBL/GenBank/DDBJ databases">
        <title>Clostridium innocuum, an unnegligible vancomycin-resistant pathogen causing extra-intestinal infections.</title>
        <authorList>
            <person name="Feng Y."/>
            <person name="Chiu C.-H."/>
        </authorList>
    </citation>
    <scope>NUCLEOTIDE SEQUENCE [LARGE SCALE GENOMIC DNA]</scope>
    <source>
        <strain evidence="2 3">AN88</strain>
    </source>
</reference>
<evidence type="ECO:0000259" key="1">
    <source>
        <dbReference type="Pfam" id="PF02589"/>
    </source>
</evidence>
<proteinExistence type="predicted"/>
<comment type="caution">
    <text evidence="2">The sequence shown here is derived from an EMBL/GenBank/DDBJ whole genome shotgun (WGS) entry which is preliminary data.</text>
</comment>
<organism evidence="2 3">
    <name type="scientific">Clostridium innocuum</name>
    <dbReference type="NCBI Taxonomy" id="1522"/>
    <lineage>
        <taxon>Bacteria</taxon>
        <taxon>Bacillati</taxon>
        <taxon>Bacillota</taxon>
        <taxon>Clostridia</taxon>
        <taxon>Eubacteriales</taxon>
        <taxon>Clostridiaceae</taxon>
        <taxon>Clostridium</taxon>
    </lineage>
</organism>
<dbReference type="RefSeq" id="WP_044905790.1">
    <property type="nucleotide sequence ID" value="NZ_JQIF01000052.1"/>
</dbReference>
<dbReference type="Pfam" id="PF02589">
    <property type="entry name" value="LUD_dom"/>
    <property type="match status" value="1"/>
</dbReference>
<dbReference type="EMBL" id="JQIF01000052">
    <property type="protein sequence ID" value="KGJ52845.1"/>
    <property type="molecule type" value="Genomic_DNA"/>
</dbReference>
<dbReference type="PANTHER" id="PTHR36179">
    <property type="entry name" value="LUD_DOM DOMAIN-CONTAINING PROTEIN"/>
    <property type="match status" value="1"/>
</dbReference>
<evidence type="ECO:0000313" key="2">
    <source>
        <dbReference type="EMBL" id="KGJ52845.1"/>
    </source>
</evidence>
<dbReference type="InterPro" id="IPR009501">
    <property type="entry name" value="UCP020269"/>
</dbReference>
<dbReference type="PANTHER" id="PTHR36179:SF2">
    <property type="entry name" value="LUD DOMAIN-CONTAINING PROTEIN"/>
    <property type="match status" value="1"/>
</dbReference>
<dbReference type="AlphaFoldDB" id="A0A099I586"/>
<name>A0A099I586_CLOIN</name>
<dbReference type="InterPro" id="IPR003741">
    <property type="entry name" value="LUD_dom"/>
</dbReference>
<dbReference type="Proteomes" id="UP000030008">
    <property type="component" value="Unassembled WGS sequence"/>
</dbReference>
<sequence length="205" mass="23362">MRDFISETILNLEKHNMNGYYVENIDELHILIKSFLQAGEIIGCGDSVTLEDTHIFELLRQGDYIFLDKHKKELSTQEKRNIYIQNFSSDTFITGINAITVDGKLFNIDGNGSRVAPILYGPKQVIAVVGTNKIVRTVDEAIRRTRQIAAPMDAKRLQKDTPCTKLNRCIDCQHKNRICNDFVLIAGQFIPERIKVIIIEGEYGF</sequence>
<feature type="domain" description="LUD" evidence="1">
    <location>
        <begin position="6"/>
        <end position="199"/>
    </location>
</feature>
<protein>
    <submittedName>
        <fullName evidence="2">Membrane protein</fullName>
    </submittedName>
</protein>